<keyword evidence="3" id="KW-1185">Reference proteome</keyword>
<dbReference type="EMBL" id="JAGSPB010000001">
    <property type="protein sequence ID" value="MBV7265658.1"/>
    <property type="molecule type" value="Genomic_DNA"/>
</dbReference>
<evidence type="ECO:0000256" key="1">
    <source>
        <dbReference type="SAM" id="MobiDB-lite"/>
    </source>
</evidence>
<name>A0ABS6SMM3_9SPHN</name>
<feature type="compositionally biased region" description="Basic and acidic residues" evidence="1">
    <location>
        <begin position="150"/>
        <end position="160"/>
    </location>
</feature>
<protein>
    <submittedName>
        <fullName evidence="2">Uncharacterized protein</fullName>
    </submittedName>
</protein>
<sequence>MTRTELPKPKTIELQAGAQAVVNGALVTARSPCILDIGSGACVLAGRALWREYGTESSPHEELYFAVLEAAADPESFAAAQYSLFTLLAQVVTFDRTHASQLECAFCASALIAGQTKDAVASAARLATRHVEMQPRVSSVPGVPPRKRDRPVTHEIRGQP</sequence>
<accession>A0ABS6SMM3</accession>
<comment type="caution">
    <text evidence="2">The sequence shown here is derived from an EMBL/GenBank/DDBJ whole genome shotgun (WGS) entry which is preliminary data.</text>
</comment>
<proteinExistence type="predicted"/>
<evidence type="ECO:0000313" key="3">
    <source>
        <dbReference type="Proteomes" id="UP000699975"/>
    </source>
</evidence>
<evidence type="ECO:0000313" key="2">
    <source>
        <dbReference type="EMBL" id="MBV7265658.1"/>
    </source>
</evidence>
<organism evidence="2 3">
    <name type="scientific">Erythrobacter ani</name>
    <dbReference type="NCBI Taxonomy" id="2827235"/>
    <lineage>
        <taxon>Bacteria</taxon>
        <taxon>Pseudomonadati</taxon>
        <taxon>Pseudomonadota</taxon>
        <taxon>Alphaproteobacteria</taxon>
        <taxon>Sphingomonadales</taxon>
        <taxon>Erythrobacteraceae</taxon>
        <taxon>Erythrobacter/Porphyrobacter group</taxon>
        <taxon>Erythrobacter</taxon>
    </lineage>
</organism>
<dbReference type="Proteomes" id="UP000699975">
    <property type="component" value="Unassembled WGS sequence"/>
</dbReference>
<reference evidence="2 3" key="1">
    <citation type="submission" date="2021-04" db="EMBL/GenBank/DDBJ databases">
        <authorList>
            <person name="Pira H."/>
            <person name="Risdian C."/>
            <person name="Wink J."/>
        </authorList>
    </citation>
    <scope>NUCLEOTIDE SEQUENCE [LARGE SCALE GENOMIC DNA]</scope>
    <source>
        <strain evidence="2 3">WH131</strain>
    </source>
</reference>
<dbReference type="RefSeq" id="WP_218316085.1">
    <property type="nucleotide sequence ID" value="NZ_JAGSPB010000001.1"/>
</dbReference>
<gene>
    <name evidence="2" type="ORF">KCG45_05660</name>
</gene>
<feature type="region of interest" description="Disordered" evidence="1">
    <location>
        <begin position="134"/>
        <end position="160"/>
    </location>
</feature>